<keyword evidence="4" id="KW-1185">Reference proteome</keyword>
<keyword evidence="1" id="KW-0732">Signal</keyword>
<proteinExistence type="predicted"/>
<dbReference type="InterPro" id="IPR000914">
    <property type="entry name" value="SBP_5_dom"/>
</dbReference>
<accession>A0ABP8P456</accession>
<dbReference type="PANTHER" id="PTHR30290">
    <property type="entry name" value="PERIPLASMIC BINDING COMPONENT OF ABC TRANSPORTER"/>
    <property type="match status" value="1"/>
</dbReference>
<dbReference type="InterPro" id="IPR030678">
    <property type="entry name" value="Peptide/Ni-bd"/>
</dbReference>
<evidence type="ECO:0000256" key="1">
    <source>
        <dbReference type="SAM" id="SignalP"/>
    </source>
</evidence>
<protein>
    <submittedName>
        <fullName evidence="3">ABC transporter substrate-binding protein</fullName>
    </submittedName>
</protein>
<evidence type="ECO:0000313" key="4">
    <source>
        <dbReference type="Proteomes" id="UP001500731"/>
    </source>
</evidence>
<dbReference type="CDD" id="cd00995">
    <property type="entry name" value="PBP2_NikA_DppA_OppA_like"/>
    <property type="match status" value="1"/>
</dbReference>
<evidence type="ECO:0000259" key="2">
    <source>
        <dbReference type="Pfam" id="PF00496"/>
    </source>
</evidence>
<dbReference type="Proteomes" id="UP001500731">
    <property type="component" value="Unassembled WGS sequence"/>
</dbReference>
<name>A0ABP8P456_9MICO</name>
<evidence type="ECO:0000313" key="3">
    <source>
        <dbReference type="EMBL" id="GAA4479970.1"/>
    </source>
</evidence>
<dbReference type="Gene3D" id="3.40.190.10">
    <property type="entry name" value="Periplasmic binding protein-like II"/>
    <property type="match status" value="1"/>
</dbReference>
<dbReference type="EMBL" id="BAABGP010000004">
    <property type="protein sequence ID" value="GAA4479970.1"/>
    <property type="molecule type" value="Genomic_DNA"/>
</dbReference>
<dbReference type="InterPro" id="IPR039424">
    <property type="entry name" value="SBP_5"/>
</dbReference>
<dbReference type="SUPFAM" id="SSF53850">
    <property type="entry name" value="Periplasmic binding protein-like II"/>
    <property type="match status" value="1"/>
</dbReference>
<dbReference type="PIRSF" id="PIRSF002741">
    <property type="entry name" value="MppA"/>
    <property type="match status" value="1"/>
</dbReference>
<dbReference type="PROSITE" id="PS51257">
    <property type="entry name" value="PROKAR_LIPOPROTEIN"/>
    <property type="match status" value="1"/>
</dbReference>
<organism evidence="3 4">
    <name type="scientific">Microbacterium panaciterrae</name>
    <dbReference type="NCBI Taxonomy" id="985759"/>
    <lineage>
        <taxon>Bacteria</taxon>
        <taxon>Bacillati</taxon>
        <taxon>Actinomycetota</taxon>
        <taxon>Actinomycetes</taxon>
        <taxon>Micrococcales</taxon>
        <taxon>Microbacteriaceae</taxon>
        <taxon>Microbacterium</taxon>
    </lineage>
</organism>
<gene>
    <name evidence="3" type="ORF">GCM10023171_06080</name>
</gene>
<comment type="caution">
    <text evidence="3">The sequence shown here is derived from an EMBL/GenBank/DDBJ whole genome shotgun (WGS) entry which is preliminary data.</text>
</comment>
<dbReference type="Gene3D" id="3.10.105.10">
    <property type="entry name" value="Dipeptide-binding Protein, Domain 3"/>
    <property type="match status" value="1"/>
</dbReference>
<dbReference type="PANTHER" id="PTHR30290:SF83">
    <property type="entry name" value="ABC TRANSPORTER SUBSTRATE-BINDING PROTEIN"/>
    <property type="match status" value="1"/>
</dbReference>
<dbReference type="RefSeq" id="WP_345184220.1">
    <property type="nucleotide sequence ID" value="NZ_BAABGP010000004.1"/>
</dbReference>
<feature type="chain" id="PRO_5045399136" evidence="1">
    <location>
        <begin position="23"/>
        <end position="518"/>
    </location>
</feature>
<dbReference type="Pfam" id="PF00496">
    <property type="entry name" value="SBP_bac_5"/>
    <property type="match status" value="1"/>
</dbReference>
<feature type="domain" description="Solute-binding protein family 5" evidence="2">
    <location>
        <begin position="86"/>
        <end position="428"/>
    </location>
</feature>
<sequence>MIRTQHRIAAIAAGTVLAVALAGCTSAVQQAGAGSATGKPVNGGTLQIVQAADIQPASFFSQNNPNFSVLRTVFNSLVSYDHKDIKPQPELAKSWKVSPDGRQITFSLRDDVTFHDGRAMTADDVIASINTVKRPEVGSQTKHIANAITDMTAPDPHTVVITFDKAMSNMMDLFLMMPIIDGTDVAGLLSGKNMNGTGPFTVKSYSPGQGIDLVKYEKYWKKDLPHLDGVKITVVRDSQSMLSSLKAGQSQLAMDLAPLDASTLKGQAGYDLIESDAHDSVQYIASNVTVPLLSDKRVRQAMSYAIDRERILKQVDGGIGSVTSLPWAKSSPAYDSTKVDHFARDIAKAKDLLNQAGATGKSVKIFYDAGFQPNVGIASIVQFDLTEAGLKPELVPLQASDFLDRLRNGGFDGMFLSGHGFGQLNPATLIKGSFPFNADKNASSFVSDDYKALANEVWLSSGALSKSTLDKVNDYLLDQQFVSDLVLSTHTFAISSKLKGVDETMLDYIDLDQAYLTK</sequence>
<feature type="signal peptide" evidence="1">
    <location>
        <begin position="1"/>
        <end position="22"/>
    </location>
</feature>
<reference evidence="4" key="1">
    <citation type="journal article" date="2019" name="Int. J. Syst. Evol. Microbiol.">
        <title>The Global Catalogue of Microorganisms (GCM) 10K type strain sequencing project: providing services to taxonomists for standard genome sequencing and annotation.</title>
        <authorList>
            <consortium name="The Broad Institute Genomics Platform"/>
            <consortium name="The Broad Institute Genome Sequencing Center for Infectious Disease"/>
            <person name="Wu L."/>
            <person name="Ma J."/>
        </authorList>
    </citation>
    <scope>NUCLEOTIDE SEQUENCE [LARGE SCALE GENOMIC DNA]</scope>
    <source>
        <strain evidence="4">JCM 17839</strain>
    </source>
</reference>